<evidence type="ECO:0000256" key="1">
    <source>
        <dbReference type="ARBA" id="ARBA00022741"/>
    </source>
</evidence>
<name>A0ABM8GNV7_9MICO</name>
<dbReference type="InterPro" id="IPR027417">
    <property type="entry name" value="P-loop_NTPase"/>
</dbReference>
<gene>
    <name evidence="8" type="ORF">GCM10025867_23730</name>
</gene>
<evidence type="ECO:0008006" key="10">
    <source>
        <dbReference type="Google" id="ProtNLM"/>
    </source>
</evidence>
<feature type="domain" description="(+)RNA virus helicase C-terminal" evidence="7">
    <location>
        <begin position="215"/>
        <end position="311"/>
    </location>
</feature>
<dbReference type="EMBL" id="AP027732">
    <property type="protein sequence ID" value="BDZ50132.1"/>
    <property type="molecule type" value="Genomic_DNA"/>
</dbReference>
<accession>A0ABM8GNV7</accession>
<reference evidence="9" key="1">
    <citation type="journal article" date="2019" name="Int. J. Syst. Evol. Microbiol.">
        <title>The Global Catalogue of Microorganisms (GCM) 10K type strain sequencing project: providing services to taxonomists for standard genome sequencing and annotation.</title>
        <authorList>
            <consortium name="The Broad Institute Genomics Platform"/>
            <consortium name="The Broad Institute Genome Sequencing Center for Infectious Disease"/>
            <person name="Wu L."/>
            <person name="Ma J."/>
        </authorList>
    </citation>
    <scope>NUCLEOTIDE SEQUENCE [LARGE SCALE GENOMIC DNA]</scope>
    <source>
        <strain evidence="9">NBRC 108728</strain>
    </source>
</reference>
<dbReference type="Gene3D" id="3.40.50.300">
    <property type="entry name" value="P-loop containing nucleotide triphosphate hydrolases"/>
    <property type="match status" value="2"/>
</dbReference>
<evidence type="ECO:0000256" key="4">
    <source>
        <dbReference type="ARBA" id="ARBA00022840"/>
    </source>
</evidence>
<dbReference type="InterPro" id="IPR000212">
    <property type="entry name" value="DNA_helicase_UvrD/REP"/>
</dbReference>
<evidence type="ECO:0000313" key="9">
    <source>
        <dbReference type="Proteomes" id="UP001321486"/>
    </source>
</evidence>
<dbReference type="PANTHER" id="PTHR11070:SF45">
    <property type="entry name" value="DNA 3'-5' HELICASE"/>
    <property type="match status" value="1"/>
</dbReference>
<evidence type="ECO:0000313" key="8">
    <source>
        <dbReference type="EMBL" id="BDZ50132.1"/>
    </source>
</evidence>
<dbReference type="InterPro" id="IPR014016">
    <property type="entry name" value="UvrD-like_ATP-bd"/>
</dbReference>
<evidence type="ECO:0000256" key="5">
    <source>
        <dbReference type="SAM" id="Coils"/>
    </source>
</evidence>
<evidence type="ECO:0000256" key="3">
    <source>
        <dbReference type="ARBA" id="ARBA00022806"/>
    </source>
</evidence>
<proteinExistence type="predicted"/>
<dbReference type="InterPro" id="IPR027351">
    <property type="entry name" value="(+)RNA_virus_helicase_core_dom"/>
</dbReference>
<keyword evidence="3" id="KW-0347">Helicase</keyword>
<protein>
    <recommendedName>
        <fullName evidence="10">DNA helicase</fullName>
    </recommendedName>
</protein>
<keyword evidence="2" id="KW-0378">Hydrolase</keyword>
<evidence type="ECO:0000259" key="6">
    <source>
        <dbReference type="Pfam" id="PF00580"/>
    </source>
</evidence>
<keyword evidence="4" id="KW-0067">ATP-binding</keyword>
<keyword evidence="9" id="KW-1185">Reference proteome</keyword>
<keyword evidence="5" id="KW-0175">Coiled coil</keyword>
<dbReference type="Pfam" id="PF01443">
    <property type="entry name" value="Viral_helicase1"/>
    <property type="match status" value="1"/>
</dbReference>
<dbReference type="PANTHER" id="PTHR11070">
    <property type="entry name" value="UVRD / RECB / PCRA DNA HELICASE FAMILY MEMBER"/>
    <property type="match status" value="1"/>
</dbReference>
<organism evidence="8 9">
    <name type="scientific">Frondihabitans sucicola</name>
    <dbReference type="NCBI Taxonomy" id="1268041"/>
    <lineage>
        <taxon>Bacteria</taxon>
        <taxon>Bacillati</taxon>
        <taxon>Actinomycetota</taxon>
        <taxon>Actinomycetes</taxon>
        <taxon>Micrococcales</taxon>
        <taxon>Microbacteriaceae</taxon>
        <taxon>Frondihabitans</taxon>
    </lineage>
</organism>
<feature type="coiled-coil region" evidence="5">
    <location>
        <begin position="24"/>
        <end position="51"/>
    </location>
</feature>
<dbReference type="Pfam" id="PF00580">
    <property type="entry name" value="UvrD-helicase"/>
    <property type="match status" value="1"/>
</dbReference>
<keyword evidence="1" id="KW-0547">Nucleotide-binding</keyword>
<feature type="domain" description="UvrD-like helicase ATP-binding" evidence="6">
    <location>
        <begin position="28"/>
        <end position="121"/>
    </location>
</feature>
<evidence type="ECO:0000256" key="2">
    <source>
        <dbReference type="ARBA" id="ARBA00022801"/>
    </source>
</evidence>
<sequence length="315" mass="33977">MTISDVPLLDEAAELLGEFDVAVDADKRARKQQQKRDIENAERAIENMQVEGMVTASDIAGNFAERAASMTTAERAAGDRSWAYGHVVVDEAQELSPMQWRLLARRCPLRSFTVVGDIAQASSPASADSWDRALQSLLGRRRRAASSETGPWRLEELTVNYRTPSQIVDYAERVARDSGLRITPSRSVRASEWPVREVAAPVGERGAATVVVEAVAFDRDIDSTGTLAVIAPDALVPALARALGDRFPGDVALGTSSLTAPISVLSPATSKGLEFDAVVVVGPHQIRALSSRGNASLYVAMTRPTQRLTVVDVRE</sequence>
<dbReference type="Proteomes" id="UP001321486">
    <property type="component" value="Chromosome"/>
</dbReference>
<evidence type="ECO:0000259" key="7">
    <source>
        <dbReference type="Pfam" id="PF01443"/>
    </source>
</evidence>
<dbReference type="SUPFAM" id="SSF52540">
    <property type="entry name" value="P-loop containing nucleoside triphosphate hydrolases"/>
    <property type="match status" value="1"/>
</dbReference>